<comment type="caution">
    <text evidence="1">The sequence shown here is derived from an EMBL/GenBank/DDBJ whole genome shotgun (WGS) entry which is preliminary data.</text>
</comment>
<dbReference type="InterPro" id="IPR015943">
    <property type="entry name" value="WD40/YVTN_repeat-like_dom_sf"/>
</dbReference>
<dbReference type="PANTHER" id="PTHR44464">
    <property type="entry name" value="WD REPEAT-CONTAINING PROTEIN 17"/>
    <property type="match status" value="1"/>
</dbReference>
<dbReference type="Gene3D" id="2.130.10.10">
    <property type="entry name" value="YVTN repeat-like/Quinoprotein amine dehydrogenase"/>
    <property type="match status" value="1"/>
</dbReference>
<dbReference type="PANTHER" id="PTHR44464:SF1">
    <property type="entry name" value="WD REPEAT-CONTAINING PROTEIN 17"/>
    <property type="match status" value="1"/>
</dbReference>
<protein>
    <submittedName>
        <fullName evidence="1">Uncharacterized protein</fullName>
    </submittedName>
</protein>
<name>A0ABD0RZB8_CIRMR</name>
<gene>
    <name evidence="1" type="ORF">M9458_001473</name>
</gene>
<organism evidence="1 2">
    <name type="scientific">Cirrhinus mrigala</name>
    <name type="common">Mrigala</name>
    <dbReference type="NCBI Taxonomy" id="683832"/>
    <lineage>
        <taxon>Eukaryota</taxon>
        <taxon>Metazoa</taxon>
        <taxon>Chordata</taxon>
        <taxon>Craniata</taxon>
        <taxon>Vertebrata</taxon>
        <taxon>Euteleostomi</taxon>
        <taxon>Actinopterygii</taxon>
        <taxon>Neopterygii</taxon>
        <taxon>Teleostei</taxon>
        <taxon>Ostariophysi</taxon>
        <taxon>Cypriniformes</taxon>
        <taxon>Cyprinidae</taxon>
        <taxon>Labeoninae</taxon>
        <taxon>Labeonini</taxon>
        <taxon>Cirrhinus</taxon>
    </lineage>
</organism>
<accession>A0ABD0RZB8</accession>
<dbReference type="EMBL" id="JAMKFB020000001">
    <property type="protein sequence ID" value="KAL0203455.1"/>
    <property type="molecule type" value="Genomic_DNA"/>
</dbReference>
<reference evidence="1 2" key="1">
    <citation type="submission" date="2024-05" db="EMBL/GenBank/DDBJ databases">
        <title>Genome sequencing and assembly of Indian major carp, Cirrhinus mrigala (Hamilton, 1822).</title>
        <authorList>
            <person name="Mohindra V."/>
            <person name="Chowdhury L.M."/>
            <person name="Lal K."/>
            <person name="Jena J.K."/>
        </authorList>
    </citation>
    <scope>NUCLEOTIDE SEQUENCE [LARGE SCALE GENOMIC DNA]</scope>
    <source>
        <strain evidence="1">CM1030</strain>
        <tissue evidence="1">Blood</tissue>
    </source>
</reference>
<feature type="non-terminal residue" evidence="1">
    <location>
        <position position="1"/>
    </location>
</feature>
<dbReference type="InterPro" id="IPR036322">
    <property type="entry name" value="WD40_repeat_dom_sf"/>
</dbReference>
<evidence type="ECO:0000313" key="1">
    <source>
        <dbReference type="EMBL" id="KAL0203455.1"/>
    </source>
</evidence>
<dbReference type="Proteomes" id="UP001529510">
    <property type="component" value="Unassembled WGS sequence"/>
</dbReference>
<keyword evidence="2" id="KW-1185">Reference proteome</keyword>
<sequence>EEDPVTALEWDPLSTDYLLVANMHNGIRLLDSESLSCITTFSFPSAAASVQCLAWVPSAPGMFITG</sequence>
<dbReference type="SUPFAM" id="SSF50978">
    <property type="entry name" value="WD40 repeat-like"/>
    <property type="match status" value="1"/>
</dbReference>
<proteinExistence type="predicted"/>
<dbReference type="AlphaFoldDB" id="A0ABD0RZB8"/>
<evidence type="ECO:0000313" key="2">
    <source>
        <dbReference type="Proteomes" id="UP001529510"/>
    </source>
</evidence>
<feature type="non-terminal residue" evidence="1">
    <location>
        <position position="66"/>
    </location>
</feature>